<dbReference type="Gene3D" id="3.40.50.880">
    <property type="match status" value="1"/>
</dbReference>
<feature type="transmembrane region" description="Helical" evidence="2">
    <location>
        <begin position="43"/>
        <end position="64"/>
    </location>
</feature>
<gene>
    <name evidence="3" type="ORF">TsocGM_13950</name>
</gene>
<organism evidence="3 4">
    <name type="scientific">Tautonia sociabilis</name>
    <dbReference type="NCBI Taxonomy" id="2080755"/>
    <lineage>
        <taxon>Bacteria</taxon>
        <taxon>Pseudomonadati</taxon>
        <taxon>Planctomycetota</taxon>
        <taxon>Planctomycetia</taxon>
        <taxon>Isosphaerales</taxon>
        <taxon>Isosphaeraceae</taxon>
        <taxon>Tautonia</taxon>
    </lineage>
</organism>
<evidence type="ECO:0000313" key="4">
    <source>
        <dbReference type="Proteomes" id="UP000280296"/>
    </source>
</evidence>
<keyword evidence="4" id="KW-1185">Reference proteome</keyword>
<feature type="transmembrane region" description="Helical" evidence="2">
    <location>
        <begin position="12"/>
        <end position="31"/>
    </location>
</feature>
<reference evidence="3 4" key="1">
    <citation type="submission" date="2018-12" db="EMBL/GenBank/DDBJ databases">
        <authorList>
            <person name="Toschakov S.V."/>
        </authorList>
    </citation>
    <scope>NUCLEOTIDE SEQUENCE [LARGE SCALE GENOMIC DNA]</scope>
    <source>
        <strain evidence="3 4">GM2012</strain>
    </source>
</reference>
<dbReference type="AlphaFoldDB" id="A0A432MIZ6"/>
<accession>A0A432MIZ6</accession>
<evidence type="ECO:0000256" key="2">
    <source>
        <dbReference type="SAM" id="Phobius"/>
    </source>
</evidence>
<feature type="region of interest" description="Disordered" evidence="1">
    <location>
        <begin position="651"/>
        <end position="673"/>
    </location>
</feature>
<keyword evidence="2" id="KW-0472">Membrane</keyword>
<keyword evidence="2" id="KW-1133">Transmembrane helix</keyword>
<dbReference type="SUPFAM" id="SSF52317">
    <property type="entry name" value="Class I glutamine amidotransferase-like"/>
    <property type="match status" value="1"/>
</dbReference>
<dbReference type="PANTHER" id="PTHR37947:SF1">
    <property type="entry name" value="BLL2462 PROTEIN"/>
    <property type="match status" value="1"/>
</dbReference>
<comment type="caution">
    <text evidence="3">The sequence shown here is derived from an EMBL/GenBank/DDBJ whole genome shotgun (WGS) entry which is preliminary data.</text>
</comment>
<dbReference type="RefSeq" id="WP_126726081.1">
    <property type="nucleotide sequence ID" value="NZ_RYZH01000025.1"/>
</dbReference>
<evidence type="ECO:0000256" key="1">
    <source>
        <dbReference type="SAM" id="MobiDB-lite"/>
    </source>
</evidence>
<evidence type="ECO:0008006" key="5">
    <source>
        <dbReference type="Google" id="ProtNLM"/>
    </source>
</evidence>
<dbReference type="Proteomes" id="UP000280296">
    <property type="component" value="Unassembled WGS sequence"/>
</dbReference>
<sequence>MMPTIVWGSPGWWLAATGLFVASTLVVLWGYGRAQAGLPVRLVGAALKGAAFAALALCLVEPLLSGTRPRPGANAFAILVDNSGSLTIRDRGDDRSRGDRLRELLVGESEWRTRLGQDFDVRCYAFDSHLRAVDGFEALAFDGTGSAVGPALSALSRRFRGLPLAGVLLVTDGIRTDPGMPDLDGLPPVFPLLPRSRGVGRDVGVVAVSVSQTNFDAAPVIVRADVSATGLNWREPVVAVLLDEAGREVARQEGRPKADGLPVSFRFQFRPDRAGVSFYSVKAFGASEEEAILSGEEEGTSESFEQTLENNVRSVVVDRGGGPFRVLYASGRPNWEYKFLRRALEEDEQVDLVGLLRIARRQARFDFQAKGSRSASPLYDGFDNPDDETAERYDEAVLVRLNVADEFELRDGFPQAADDLYRYHAVIIDDLEADFFTADQRALIRDFVSVRGGGLLMLGGPDTFAAGGYDRTPVGDLLPVYLDRVPQGPAPSGEYRLVLTREGWLQPWVRTRTTEEDERQRLASMPPFHTLSRVGGLKPGAVVLAQVSDPSGAPSPALVAQQFGRGRVAALTVGDLWRWGLRRKDPSEDDFDRAWRQTVRWLVADVPERVELDAQPEPGGSPAVRLTARVRDPEFRPLDDAKVTLSVTTPDGSTLALDAEPDDREPGTYTTTYATRQPGPHRFVASAVAPDGSPLGDREAGWAAQPAADEFSRLDPDLAFAEDLANRTGGEVVDPNRLDAFVAGLSRRSAPITEPWTSPLWHRPLYFLAAAACLVLEWGLRRINGLA</sequence>
<dbReference type="Gene3D" id="2.60.40.10">
    <property type="entry name" value="Immunoglobulins"/>
    <property type="match status" value="1"/>
</dbReference>
<protein>
    <recommendedName>
        <fullName evidence="5">Glutamine amidotransferase domain-containing protein</fullName>
    </recommendedName>
</protein>
<dbReference type="PANTHER" id="PTHR37947">
    <property type="entry name" value="BLL2462 PROTEIN"/>
    <property type="match status" value="1"/>
</dbReference>
<keyword evidence="2" id="KW-0812">Transmembrane</keyword>
<dbReference type="InterPro" id="IPR029062">
    <property type="entry name" value="Class_I_gatase-like"/>
</dbReference>
<dbReference type="OrthoDB" id="9781333at2"/>
<reference evidence="3 4" key="2">
    <citation type="submission" date="2019-01" db="EMBL/GenBank/DDBJ databases">
        <title>Tautonia sociabilis, a novel thermotolerant planctomycete of Isosphaeraceae family, isolated from a 4000 m deep subterranean habitat.</title>
        <authorList>
            <person name="Kovaleva O.L."/>
            <person name="Elcheninov A.G."/>
            <person name="Van Heerden E."/>
            <person name="Toshchakov S.V."/>
            <person name="Novikov A."/>
            <person name="Bonch-Osmolovskaya E.A."/>
            <person name="Kublanov I.V."/>
        </authorList>
    </citation>
    <scope>NUCLEOTIDE SEQUENCE [LARGE SCALE GENOMIC DNA]</scope>
    <source>
        <strain evidence="3 4">GM2012</strain>
    </source>
</reference>
<evidence type="ECO:0000313" key="3">
    <source>
        <dbReference type="EMBL" id="RUL87175.1"/>
    </source>
</evidence>
<proteinExistence type="predicted"/>
<dbReference type="EMBL" id="RYZH01000025">
    <property type="protein sequence ID" value="RUL87175.1"/>
    <property type="molecule type" value="Genomic_DNA"/>
</dbReference>
<dbReference type="InterPro" id="IPR013783">
    <property type="entry name" value="Ig-like_fold"/>
</dbReference>
<name>A0A432MIZ6_9BACT</name>